<reference evidence="1 2" key="1">
    <citation type="submission" date="2021-03" db="EMBL/GenBank/DDBJ databases">
        <title>Thermosipho ferrireducens sp.nov., an anaerobic thermophilic iron-reducing bacterium isolated from a deep-sea hydrothermal sulfide deposits.</title>
        <authorList>
            <person name="Zeng X."/>
            <person name="Chen Y."/>
            <person name="Shao Z."/>
        </authorList>
    </citation>
    <scope>NUCLEOTIDE SEQUENCE [LARGE SCALE GENOMIC DNA]</scope>
    <source>
        <strain evidence="1 2">JL129W03</strain>
    </source>
</reference>
<protein>
    <recommendedName>
        <fullName evidence="3">DUF3800 domain-containing protein</fullName>
    </recommendedName>
</protein>
<gene>
    <name evidence="1" type="ORF">JYK00_03010</name>
</gene>
<keyword evidence="2" id="KW-1185">Reference proteome</keyword>
<dbReference type="RefSeq" id="WP_207567222.1">
    <property type="nucleotide sequence ID" value="NZ_CP071446.1"/>
</dbReference>
<evidence type="ECO:0008006" key="3">
    <source>
        <dbReference type="Google" id="ProtNLM"/>
    </source>
</evidence>
<sequence>MLFDLSENSNVFVKIFVDEKKKVKNKWNYIGMLIVKERFEDEIIDFLMNTQNDEKIKEMKYKEIKVNGGRYKVAMKWLDFLCDSFSSHSETPFLINILGIDSQKLDPYRFGANKEMDKYYNSYSRFFRTIIKSSWSHFFKNKVQRYEIRKVFHDAEGVLETEQPYFKNQLKKAFKEDKTLLIEDMEIAFVNSDPTEEKVYKKYSYLIEFIDLILGVVSFAFDYEEASSKKLEARNKMVLKLKNIIQQISDRKAYNKNFDISFFPKRTYYERIPIESFFFKRKPRIFGQRKLF</sequence>
<proteinExistence type="predicted"/>
<evidence type="ECO:0000313" key="1">
    <source>
        <dbReference type="EMBL" id="QTA38505.1"/>
    </source>
</evidence>
<evidence type="ECO:0000313" key="2">
    <source>
        <dbReference type="Proteomes" id="UP000671862"/>
    </source>
</evidence>
<organism evidence="1 2">
    <name type="scientific">Thermosipho ferrireducens</name>
    <dbReference type="NCBI Taxonomy" id="2571116"/>
    <lineage>
        <taxon>Bacteria</taxon>
        <taxon>Thermotogati</taxon>
        <taxon>Thermotogota</taxon>
        <taxon>Thermotogae</taxon>
        <taxon>Thermotogales</taxon>
        <taxon>Fervidobacteriaceae</taxon>
        <taxon>Thermosipho</taxon>
    </lineage>
</organism>
<dbReference type="Proteomes" id="UP000671862">
    <property type="component" value="Chromosome"/>
</dbReference>
<name>A0ABX7SAY6_9BACT</name>
<accession>A0ABX7SAY6</accession>
<dbReference type="EMBL" id="CP071446">
    <property type="protein sequence ID" value="QTA38505.1"/>
    <property type="molecule type" value="Genomic_DNA"/>
</dbReference>